<accession>J4X4Q8</accession>
<evidence type="ECO:0000256" key="6">
    <source>
        <dbReference type="ARBA" id="ARBA00022801"/>
    </source>
</evidence>
<dbReference type="AlphaFoldDB" id="J4X4Q8"/>
<dbReference type="HOGENOM" id="CLU_044118_3_0_6"/>
<feature type="binding site" evidence="10">
    <location>
        <position position="92"/>
    </location>
    <ligand>
        <name>Mg(2+)</name>
        <dbReference type="ChEBI" id="CHEBI:18420"/>
        <label>1</label>
        <note>catalytic</note>
    </ligand>
</feature>
<feature type="binding site" evidence="9">
    <location>
        <position position="91"/>
    </location>
    <ligand>
        <name>Mg(2+)</name>
        <dbReference type="ChEBI" id="CHEBI:18420"/>
        <label>1</label>
    </ligand>
</feature>
<comment type="catalytic activity">
    <reaction evidence="1 9">
        <text>adenosine 3',5'-bisphosphate + H2O = AMP + phosphate</text>
        <dbReference type="Rhea" id="RHEA:10040"/>
        <dbReference type="ChEBI" id="CHEBI:15377"/>
        <dbReference type="ChEBI" id="CHEBI:43474"/>
        <dbReference type="ChEBI" id="CHEBI:58343"/>
        <dbReference type="ChEBI" id="CHEBI:456215"/>
        <dbReference type="EC" id="3.1.3.7"/>
    </reaction>
</comment>
<keyword evidence="4 9" id="KW-0997">Cell inner membrane</keyword>
<dbReference type="InterPro" id="IPR020583">
    <property type="entry name" value="Inositol_monoP_metal-BS"/>
</dbReference>
<evidence type="ECO:0000256" key="8">
    <source>
        <dbReference type="ARBA" id="ARBA00023136"/>
    </source>
</evidence>
<sequence length="268" mass="30619">MKKIDKNFIDTNIDGLISITKEASTKVLSIYNKKEFKKEFKDDGSPLTEADLSANKIIYDGLIHTGIPIVSEETYNRNDPIHNIFWLVDPLDGTKEFVNRTGEFTVNIALIENKNNVFGIVGTPISEKIHFGSSFHNFEKKTDKSSKLRFIVSRSHLSNIENEFFKHLKEHDVDFELIEKGSSLKFCSLAENEADIYVRFGPTSEWDIAAAHAVLRSYGGEVLDLKTSEPLSYAKENEILNNPFVAFRNNSLKDKYFAFISEFYKKLL</sequence>
<name>J4X4Q8_9GAMM</name>
<dbReference type="GO" id="GO:0008441">
    <property type="term" value="F:3'(2'),5'-bisphosphate nucleotidase activity"/>
    <property type="evidence" value="ECO:0007669"/>
    <property type="project" value="UniProtKB-UniRule"/>
</dbReference>
<dbReference type="CDD" id="cd01638">
    <property type="entry name" value="CysQ"/>
    <property type="match status" value="1"/>
</dbReference>
<comment type="cofactor">
    <cofactor evidence="9 10">
        <name>Mg(2+)</name>
        <dbReference type="ChEBI" id="CHEBI:18420"/>
    </cofactor>
</comment>
<dbReference type="Gene3D" id="3.40.190.80">
    <property type="match status" value="1"/>
</dbReference>
<feature type="binding site" evidence="9">
    <location>
        <position position="89"/>
    </location>
    <ligand>
        <name>Mg(2+)</name>
        <dbReference type="ChEBI" id="CHEBI:18420"/>
        <label>2</label>
    </ligand>
</feature>
<evidence type="ECO:0000256" key="7">
    <source>
        <dbReference type="ARBA" id="ARBA00022842"/>
    </source>
</evidence>
<dbReference type="PROSITE" id="PS00630">
    <property type="entry name" value="IMP_2"/>
    <property type="match status" value="1"/>
</dbReference>
<dbReference type="PANTHER" id="PTHR43028:SF5">
    <property type="entry name" value="3'(2'),5'-BISPHOSPHATE NUCLEOTIDASE 1"/>
    <property type="match status" value="1"/>
</dbReference>
<feature type="binding site" evidence="9">
    <location>
        <position position="72"/>
    </location>
    <ligand>
        <name>Mg(2+)</name>
        <dbReference type="ChEBI" id="CHEBI:18420"/>
        <label>1</label>
    </ligand>
</feature>
<feature type="binding site" evidence="9">
    <location>
        <position position="207"/>
    </location>
    <ligand>
        <name>Mg(2+)</name>
        <dbReference type="ChEBI" id="CHEBI:18420"/>
        <label>2</label>
    </ligand>
</feature>
<dbReference type="PANTHER" id="PTHR43028">
    <property type="entry name" value="3'(2'),5'-BISPHOSPHATE NUCLEOTIDASE 1"/>
    <property type="match status" value="1"/>
</dbReference>
<dbReference type="GO" id="GO:0005886">
    <property type="term" value="C:plasma membrane"/>
    <property type="evidence" value="ECO:0007669"/>
    <property type="project" value="UniProtKB-SubCell"/>
</dbReference>
<organism evidence="11 12">
    <name type="scientific">SAR86 cluster bacterium SAR86B</name>
    <dbReference type="NCBI Taxonomy" id="1123867"/>
    <lineage>
        <taxon>Bacteria</taxon>
        <taxon>Pseudomonadati</taxon>
        <taxon>Pseudomonadota</taxon>
        <taxon>Gammaproteobacteria</taxon>
        <taxon>SAR86 cluster</taxon>
    </lineage>
</organism>
<keyword evidence="7 9" id="KW-0460">Magnesium</keyword>
<keyword evidence="8 9" id="KW-0472">Membrane</keyword>
<evidence type="ECO:0000256" key="9">
    <source>
        <dbReference type="HAMAP-Rule" id="MF_02095"/>
    </source>
</evidence>
<feature type="binding site" evidence="10">
    <location>
        <position position="91"/>
    </location>
    <ligand>
        <name>Mg(2+)</name>
        <dbReference type="ChEBI" id="CHEBI:18420"/>
        <label>1</label>
        <note>catalytic</note>
    </ligand>
</feature>
<dbReference type="GO" id="GO:0046854">
    <property type="term" value="P:phosphatidylinositol phosphate biosynthetic process"/>
    <property type="evidence" value="ECO:0007669"/>
    <property type="project" value="InterPro"/>
</dbReference>
<comment type="subcellular location">
    <subcellularLocation>
        <location evidence="9">Cell inner membrane</location>
        <topology evidence="9">Peripheral membrane protein</topology>
        <orientation evidence="9">Cytoplasmic side</orientation>
    </subcellularLocation>
</comment>
<gene>
    <name evidence="9" type="primary">cysQ</name>
    <name evidence="11" type="ORF">NT02SARS_0471</name>
</gene>
<proteinExistence type="inferred from homology"/>
<evidence type="ECO:0000256" key="10">
    <source>
        <dbReference type="PIRSR" id="PIRSR600760-2"/>
    </source>
</evidence>
<evidence type="ECO:0000256" key="2">
    <source>
        <dbReference type="ARBA" id="ARBA00005289"/>
    </source>
</evidence>
<comment type="similarity">
    <text evidence="2 9">Belongs to the inositol monophosphatase superfamily. CysQ family.</text>
</comment>
<dbReference type="GO" id="GO:0050427">
    <property type="term" value="P:3'-phosphoadenosine 5'-phosphosulfate metabolic process"/>
    <property type="evidence" value="ECO:0007669"/>
    <property type="project" value="TreeGrafter"/>
</dbReference>
<feature type="binding site" evidence="10">
    <location>
        <position position="72"/>
    </location>
    <ligand>
        <name>Mg(2+)</name>
        <dbReference type="ChEBI" id="CHEBI:18420"/>
        <label>1</label>
        <note>catalytic</note>
    </ligand>
</feature>
<feature type="binding site" evidence="10">
    <location>
        <position position="89"/>
    </location>
    <ligand>
        <name>Mg(2+)</name>
        <dbReference type="ChEBI" id="CHEBI:18420"/>
        <label>1</label>
        <note>catalytic</note>
    </ligand>
</feature>
<dbReference type="SUPFAM" id="SSF56655">
    <property type="entry name" value="Carbohydrate phosphatase"/>
    <property type="match status" value="1"/>
</dbReference>
<dbReference type="InterPro" id="IPR020550">
    <property type="entry name" value="Inositol_monophosphatase_CS"/>
</dbReference>
<feature type="binding site" evidence="9">
    <location>
        <position position="92"/>
    </location>
    <ligand>
        <name>Mg(2+)</name>
        <dbReference type="ChEBI" id="CHEBI:18420"/>
        <label>2</label>
    </ligand>
</feature>
<keyword evidence="5 9" id="KW-0479">Metal-binding</keyword>
<comment type="function">
    <text evidence="9">Converts adenosine-3',5'-bisphosphate (PAP) to AMP.</text>
</comment>
<evidence type="ECO:0000256" key="5">
    <source>
        <dbReference type="ARBA" id="ARBA00022723"/>
    </source>
</evidence>
<dbReference type="InterPro" id="IPR050725">
    <property type="entry name" value="CysQ/Inositol_MonoPase"/>
</dbReference>
<dbReference type="PROSITE" id="PS00629">
    <property type="entry name" value="IMP_1"/>
    <property type="match status" value="1"/>
</dbReference>
<evidence type="ECO:0000313" key="12">
    <source>
        <dbReference type="Proteomes" id="UP000010116"/>
    </source>
</evidence>
<dbReference type="EMBL" id="JH611164">
    <property type="protein sequence ID" value="EJP73855.1"/>
    <property type="molecule type" value="Genomic_DNA"/>
</dbReference>
<evidence type="ECO:0000313" key="11">
    <source>
        <dbReference type="EMBL" id="EJP73855.1"/>
    </source>
</evidence>
<feature type="binding site" evidence="10">
    <location>
        <position position="207"/>
    </location>
    <ligand>
        <name>Mg(2+)</name>
        <dbReference type="ChEBI" id="CHEBI:18420"/>
        <label>1</label>
        <note>catalytic</note>
    </ligand>
</feature>
<dbReference type="InterPro" id="IPR006240">
    <property type="entry name" value="CysQ"/>
</dbReference>
<dbReference type="Proteomes" id="UP000010116">
    <property type="component" value="Unassembled WGS sequence"/>
</dbReference>
<dbReference type="GO" id="GO:0000287">
    <property type="term" value="F:magnesium ion binding"/>
    <property type="evidence" value="ECO:0007669"/>
    <property type="project" value="UniProtKB-UniRule"/>
</dbReference>
<dbReference type="HAMAP" id="MF_02095">
    <property type="entry name" value="CysQ"/>
    <property type="match status" value="1"/>
</dbReference>
<feature type="binding site" evidence="9">
    <location>
        <begin position="91"/>
        <end position="94"/>
    </location>
    <ligand>
        <name>substrate</name>
    </ligand>
</feature>
<dbReference type="GO" id="GO:0000103">
    <property type="term" value="P:sulfate assimilation"/>
    <property type="evidence" value="ECO:0007669"/>
    <property type="project" value="TreeGrafter"/>
</dbReference>
<evidence type="ECO:0000256" key="3">
    <source>
        <dbReference type="ARBA" id="ARBA00022475"/>
    </source>
</evidence>
<feature type="binding site" evidence="9">
    <location>
        <position position="72"/>
    </location>
    <ligand>
        <name>substrate</name>
    </ligand>
</feature>
<dbReference type="InterPro" id="IPR000760">
    <property type="entry name" value="Inositol_monophosphatase-like"/>
</dbReference>
<evidence type="ECO:0000256" key="1">
    <source>
        <dbReference type="ARBA" id="ARBA00001625"/>
    </source>
</evidence>
<feature type="binding site" evidence="9">
    <location>
        <position position="89"/>
    </location>
    <ligand>
        <name>Mg(2+)</name>
        <dbReference type="ChEBI" id="CHEBI:18420"/>
        <label>1</label>
    </ligand>
</feature>
<dbReference type="Pfam" id="PF00459">
    <property type="entry name" value="Inositol_P"/>
    <property type="match status" value="1"/>
</dbReference>
<keyword evidence="3 9" id="KW-1003">Cell membrane</keyword>
<evidence type="ECO:0000256" key="4">
    <source>
        <dbReference type="ARBA" id="ARBA00022519"/>
    </source>
</evidence>
<protein>
    <recommendedName>
        <fullName evidence="9">3'(2'),5'-bisphosphate nucleotidase CysQ</fullName>
        <ecNumber evidence="9">3.1.3.7</ecNumber>
    </recommendedName>
    <alternativeName>
        <fullName evidence="9">3'(2'),5-bisphosphonucleoside 3'(2')-phosphohydrolase</fullName>
    </alternativeName>
    <alternativeName>
        <fullName evidence="9">3'-phosphoadenosine 5'-phosphate phosphatase</fullName>
        <shortName evidence="9">PAP phosphatase</shortName>
    </alternativeName>
</protein>
<reference evidence="11 12" key="1">
    <citation type="journal article" date="2012" name="ISME J.">
        <title>Genomic insights to SAR86, an abundant and uncultivated marine bacterial lineage.</title>
        <authorList>
            <person name="Dupont C.L."/>
            <person name="Rusch D.B."/>
            <person name="Yooseph S."/>
            <person name="Lombardo M.J."/>
            <person name="Richter R.A."/>
            <person name="Valas R."/>
            <person name="Novotny M."/>
            <person name="Yee-Greenbaum J."/>
            <person name="Selengut J.D."/>
            <person name="Haft D.H."/>
            <person name="Halpern A.L."/>
            <person name="Lasken R.S."/>
            <person name="Nealson K."/>
            <person name="Friedman R."/>
            <person name="Venter J.C."/>
        </authorList>
    </citation>
    <scope>NUCLEOTIDE SEQUENCE [LARGE SCALE GENOMIC DNA]</scope>
</reference>
<dbReference type="Gene3D" id="3.30.540.10">
    <property type="entry name" value="Fructose-1,6-Bisphosphatase, subunit A, domain 1"/>
    <property type="match status" value="1"/>
</dbReference>
<keyword evidence="6 9" id="KW-0378">Hydrolase</keyword>
<feature type="binding site" evidence="9">
    <location>
        <position position="207"/>
    </location>
    <ligand>
        <name>substrate</name>
    </ligand>
</feature>
<dbReference type="EC" id="3.1.3.7" evidence="9"/>